<dbReference type="InterPro" id="IPR051423">
    <property type="entry name" value="CD225/Dispanin"/>
</dbReference>
<name>A0AAD8F141_BIOPF</name>
<comment type="subcellular location">
    <subcellularLocation>
        <location evidence="1">Membrane</location>
    </subcellularLocation>
</comment>
<dbReference type="Proteomes" id="UP001233172">
    <property type="component" value="Unassembled WGS sequence"/>
</dbReference>
<feature type="region of interest" description="Disordered" evidence="6">
    <location>
        <begin position="1"/>
        <end position="34"/>
    </location>
</feature>
<dbReference type="GO" id="GO:0016020">
    <property type="term" value="C:membrane"/>
    <property type="evidence" value="ECO:0007669"/>
    <property type="project" value="UniProtKB-SubCell"/>
</dbReference>
<feature type="transmembrane region" description="Helical" evidence="7">
    <location>
        <begin position="85"/>
        <end position="106"/>
    </location>
</feature>
<evidence type="ECO:0000313" key="9">
    <source>
        <dbReference type="Proteomes" id="UP001233172"/>
    </source>
</evidence>
<evidence type="ECO:0000256" key="7">
    <source>
        <dbReference type="SAM" id="Phobius"/>
    </source>
</evidence>
<dbReference type="PANTHER" id="PTHR14948:SF25">
    <property type="entry name" value="DUF4190 DOMAIN-CONTAINING PROTEIN"/>
    <property type="match status" value="1"/>
</dbReference>
<evidence type="ECO:0000256" key="5">
    <source>
        <dbReference type="ARBA" id="ARBA00023136"/>
    </source>
</evidence>
<comment type="caution">
    <text evidence="8">The sequence shown here is derived from an EMBL/GenBank/DDBJ whole genome shotgun (WGS) entry which is preliminary data.</text>
</comment>
<dbReference type="PANTHER" id="PTHR14948">
    <property type="entry name" value="NG5"/>
    <property type="match status" value="1"/>
</dbReference>
<feature type="compositionally biased region" description="Polar residues" evidence="6">
    <location>
        <begin position="7"/>
        <end position="30"/>
    </location>
</feature>
<reference evidence="8" key="2">
    <citation type="submission" date="2023-04" db="EMBL/GenBank/DDBJ databases">
        <authorList>
            <person name="Bu L."/>
            <person name="Lu L."/>
            <person name="Laidemitt M.R."/>
            <person name="Zhang S.M."/>
            <person name="Mutuku M."/>
            <person name="Mkoji G."/>
            <person name="Steinauer M."/>
            <person name="Loker E.S."/>
        </authorList>
    </citation>
    <scope>NUCLEOTIDE SEQUENCE</scope>
    <source>
        <strain evidence="8">KasaAsao</strain>
        <tissue evidence="8">Whole Snail</tissue>
    </source>
</reference>
<sequence length="140" mass="16018">MPEPSSFRYSQPLQVNLENIPQTKQSSDSQGYPPMYTQMTDESQDALLPRYAYDQQKFSQPVQCIAQPRSTYISQIDRDRPVRDYFRLSIFATLCCCLPIGIWAIIQSLKTRKLADQGRYADAQKSSRCTLSLIIASIIL</sequence>
<evidence type="ECO:0000256" key="1">
    <source>
        <dbReference type="ARBA" id="ARBA00004370"/>
    </source>
</evidence>
<feature type="non-terminal residue" evidence="8">
    <location>
        <position position="140"/>
    </location>
</feature>
<protein>
    <submittedName>
        <fullName evidence="8">Synapse differentiation-inducing protein 1</fullName>
    </submittedName>
</protein>
<organism evidence="8 9">
    <name type="scientific">Biomphalaria pfeifferi</name>
    <name type="common">Bloodfluke planorb</name>
    <name type="synonym">Freshwater snail</name>
    <dbReference type="NCBI Taxonomy" id="112525"/>
    <lineage>
        <taxon>Eukaryota</taxon>
        <taxon>Metazoa</taxon>
        <taxon>Spiralia</taxon>
        <taxon>Lophotrochozoa</taxon>
        <taxon>Mollusca</taxon>
        <taxon>Gastropoda</taxon>
        <taxon>Heterobranchia</taxon>
        <taxon>Euthyneura</taxon>
        <taxon>Panpulmonata</taxon>
        <taxon>Hygrophila</taxon>
        <taxon>Lymnaeoidea</taxon>
        <taxon>Planorbidae</taxon>
        <taxon>Biomphalaria</taxon>
    </lineage>
</organism>
<dbReference type="Pfam" id="PF04505">
    <property type="entry name" value="CD225"/>
    <property type="match status" value="1"/>
</dbReference>
<dbReference type="EMBL" id="JASAOG010000144">
    <property type="protein sequence ID" value="KAK0047882.1"/>
    <property type="molecule type" value="Genomic_DNA"/>
</dbReference>
<keyword evidence="3 7" id="KW-0812">Transmembrane</keyword>
<gene>
    <name evidence="8" type="ORF">Bpfe_022681</name>
</gene>
<proteinExistence type="inferred from homology"/>
<dbReference type="InterPro" id="IPR007593">
    <property type="entry name" value="CD225/Dispanin_fam"/>
</dbReference>
<keyword evidence="4 7" id="KW-1133">Transmembrane helix</keyword>
<evidence type="ECO:0000313" key="8">
    <source>
        <dbReference type="EMBL" id="KAK0047882.1"/>
    </source>
</evidence>
<evidence type="ECO:0000256" key="3">
    <source>
        <dbReference type="ARBA" id="ARBA00022692"/>
    </source>
</evidence>
<evidence type="ECO:0000256" key="4">
    <source>
        <dbReference type="ARBA" id="ARBA00022989"/>
    </source>
</evidence>
<evidence type="ECO:0000256" key="2">
    <source>
        <dbReference type="ARBA" id="ARBA00006843"/>
    </source>
</evidence>
<keyword evidence="5 7" id="KW-0472">Membrane</keyword>
<dbReference type="AlphaFoldDB" id="A0AAD8F141"/>
<comment type="similarity">
    <text evidence="2">Belongs to the CD225/Dispanin family.</text>
</comment>
<evidence type="ECO:0000256" key="6">
    <source>
        <dbReference type="SAM" id="MobiDB-lite"/>
    </source>
</evidence>
<keyword evidence="9" id="KW-1185">Reference proteome</keyword>
<reference evidence="8" key="1">
    <citation type="journal article" date="2023" name="PLoS Negl. Trop. Dis.">
        <title>A genome sequence for Biomphalaria pfeifferi, the major vector snail for the human-infecting parasite Schistosoma mansoni.</title>
        <authorList>
            <person name="Bu L."/>
            <person name="Lu L."/>
            <person name="Laidemitt M.R."/>
            <person name="Zhang S.M."/>
            <person name="Mutuku M."/>
            <person name="Mkoji G."/>
            <person name="Steinauer M."/>
            <person name="Loker E.S."/>
        </authorList>
    </citation>
    <scope>NUCLEOTIDE SEQUENCE</scope>
    <source>
        <strain evidence="8">KasaAsao</strain>
    </source>
</reference>
<accession>A0AAD8F141</accession>